<dbReference type="Proteomes" id="UP001139286">
    <property type="component" value="Unassembled WGS sequence"/>
</dbReference>
<proteinExistence type="predicted"/>
<feature type="transmembrane region" description="Helical" evidence="1">
    <location>
        <begin position="24"/>
        <end position="44"/>
    </location>
</feature>
<dbReference type="RefSeq" id="WP_226696271.1">
    <property type="nucleotide sequence ID" value="NZ_JAJAPX010000004.1"/>
</dbReference>
<dbReference type="SUPFAM" id="SSF48452">
    <property type="entry name" value="TPR-like"/>
    <property type="match status" value="1"/>
</dbReference>
<keyword evidence="1" id="KW-1133">Transmembrane helix</keyword>
<evidence type="ECO:0000313" key="3">
    <source>
        <dbReference type="Proteomes" id="UP001139286"/>
    </source>
</evidence>
<protein>
    <recommendedName>
        <fullName evidence="4">Cardiolipin synthase N-terminal domain-containing protein</fullName>
    </recommendedName>
</protein>
<reference evidence="2" key="1">
    <citation type="submission" date="2021-10" db="EMBL/GenBank/DDBJ databases">
        <title>Tamlana sargassums sp. nov., and Tamlana laminarinivorans sp. nov., two new bacteria isolated from the brown alga.</title>
        <authorList>
            <person name="Li J."/>
        </authorList>
    </citation>
    <scope>NUCLEOTIDE SEQUENCE</scope>
    <source>
        <strain evidence="2">62-3</strain>
    </source>
</reference>
<dbReference type="InterPro" id="IPR014562">
    <property type="entry name" value="UCP030959_TPR_rpt-cont"/>
</dbReference>
<keyword evidence="1" id="KW-0472">Membrane</keyword>
<keyword evidence="1" id="KW-0812">Transmembrane</keyword>
<dbReference type="AlphaFoldDB" id="A0A9X1I6S7"/>
<comment type="caution">
    <text evidence="2">The sequence shown here is derived from an EMBL/GenBank/DDBJ whole genome shotgun (WGS) entry which is preliminary data.</text>
</comment>
<accession>A0A9X1I6S7</accession>
<evidence type="ECO:0008006" key="4">
    <source>
        <dbReference type="Google" id="ProtNLM"/>
    </source>
</evidence>
<organism evidence="2 3">
    <name type="scientific">Neotamlana sargassicola</name>
    <dbReference type="NCBI Taxonomy" id="2883125"/>
    <lineage>
        <taxon>Bacteria</taxon>
        <taxon>Pseudomonadati</taxon>
        <taxon>Bacteroidota</taxon>
        <taxon>Flavobacteriia</taxon>
        <taxon>Flavobacteriales</taxon>
        <taxon>Flavobacteriaceae</taxon>
        <taxon>Neotamlana</taxon>
    </lineage>
</organism>
<evidence type="ECO:0000313" key="2">
    <source>
        <dbReference type="EMBL" id="MCB4808877.1"/>
    </source>
</evidence>
<gene>
    <name evidence="2" type="ORF">LG651_11500</name>
</gene>
<name>A0A9X1I6S7_9FLAO</name>
<dbReference type="InterPro" id="IPR011990">
    <property type="entry name" value="TPR-like_helical_dom_sf"/>
</dbReference>
<dbReference type="Gene3D" id="1.25.40.10">
    <property type="entry name" value="Tetratricopeptide repeat domain"/>
    <property type="match status" value="1"/>
</dbReference>
<sequence>MYYYLILLLQGYCIYHMYKNRIPYYWIFLILFLPVVGCIIYLITQVYNKRDAEKITSEITTIINPTKKIKDLENKLEFSETYQNRIDLADAFLETKDYSNAIKHYKETLKDKSQNNFYSITQLIKAYAGIQDFENVIFYAEKIKDHSEFKKSRSQYYYGMALKQLNKTEEAEFNLKAIDIRYSFYEERLALAKFLLEIKKETEAKDVLNEIFNESKHMTKTNKRLYRSTISEVQKLLKELN</sequence>
<dbReference type="EMBL" id="JAJAPX010000004">
    <property type="protein sequence ID" value="MCB4808877.1"/>
    <property type="molecule type" value="Genomic_DNA"/>
</dbReference>
<dbReference type="PIRSF" id="PIRSF030959">
    <property type="entry name" value="UCP030959"/>
    <property type="match status" value="1"/>
</dbReference>
<evidence type="ECO:0000256" key="1">
    <source>
        <dbReference type="SAM" id="Phobius"/>
    </source>
</evidence>
<keyword evidence="3" id="KW-1185">Reference proteome</keyword>